<dbReference type="InterPro" id="IPR000489">
    <property type="entry name" value="Pterin-binding_dom"/>
</dbReference>
<dbReference type="Pfam" id="PF04060">
    <property type="entry name" value="FeS"/>
    <property type="match status" value="1"/>
</dbReference>
<dbReference type="AlphaFoldDB" id="A0A2N7QF77"/>
<dbReference type="PROSITE" id="PS50972">
    <property type="entry name" value="PTERIN_BINDING"/>
    <property type="match status" value="1"/>
</dbReference>
<dbReference type="GO" id="GO:0042558">
    <property type="term" value="P:pteridine-containing compound metabolic process"/>
    <property type="evidence" value="ECO:0007669"/>
    <property type="project" value="InterPro"/>
</dbReference>
<dbReference type="Proteomes" id="UP000235619">
    <property type="component" value="Unassembled WGS sequence"/>
</dbReference>
<evidence type="ECO:0008006" key="9">
    <source>
        <dbReference type="Google" id="ProtNLM"/>
    </source>
</evidence>
<dbReference type="PROSITE" id="PS51656">
    <property type="entry name" value="4FE4S"/>
    <property type="match status" value="1"/>
</dbReference>
<dbReference type="SUPFAM" id="SSF51717">
    <property type="entry name" value="Dihydropteroate synthetase-like"/>
    <property type="match status" value="2"/>
</dbReference>
<dbReference type="InterPro" id="IPR007202">
    <property type="entry name" value="4Fe-4S_dom"/>
</dbReference>
<dbReference type="Gene3D" id="3.40.50.11600">
    <property type="match status" value="1"/>
</dbReference>
<name>A0A2N7QF77_9BACT</name>
<dbReference type="InterPro" id="IPR016041">
    <property type="entry name" value="Ac-CoA_synth_d_su_TIM-brl"/>
</dbReference>
<evidence type="ECO:0000256" key="1">
    <source>
        <dbReference type="ARBA" id="ARBA00022485"/>
    </source>
</evidence>
<dbReference type="PANTHER" id="PTHR36214">
    <property type="match status" value="1"/>
</dbReference>
<evidence type="ECO:0000256" key="4">
    <source>
        <dbReference type="ARBA" id="ARBA00023014"/>
    </source>
</evidence>
<organism evidence="7 8">
    <name type="scientific">Thermodesulfobacterium geofontis</name>
    <dbReference type="NCBI Taxonomy" id="1295609"/>
    <lineage>
        <taxon>Bacteria</taxon>
        <taxon>Pseudomonadati</taxon>
        <taxon>Thermodesulfobacteriota</taxon>
        <taxon>Thermodesulfobacteria</taxon>
        <taxon>Thermodesulfobacteriales</taxon>
        <taxon>Thermodesulfobacteriaceae</taxon>
        <taxon>Thermodesulfobacterium</taxon>
    </lineage>
</organism>
<dbReference type="NCBIfam" id="NF003195">
    <property type="entry name" value="PRK04165.1"/>
    <property type="match status" value="1"/>
</dbReference>
<dbReference type="InterPro" id="IPR051069">
    <property type="entry name" value="ACDS_complex_subunit"/>
</dbReference>
<feature type="domain" description="4Fe-4S" evidence="6">
    <location>
        <begin position="1"/>
        <end position="59"/>
    </location>
</feature>
<accession>A0A2N7QF77</accession>
<keyword evidence="2" id="KW-0479">Metal-binding</keyword>
<sequence>MGLTGIQILKKLPKTNCKECGFSTCMAFAMKVAAGQADINACPYIDSKVKEEIAEALAPPVKKIKLGGGSYTYFLGGESVLFRHDRRFENPPLIGTFISTNMSENEISRRIKLYKKLHWERVGITLKPEVLFLQDEEKEERFIEIIQRVRNELPWVALILASSNVETLKKAIEICKEFKPLIYGANSQNFEEFIGLSLETKTPLTVIGDSLDEVCSISERALQIGFKDLVLDPGSRVIRELFEDLVIIRKAAVKGRFKPLGFPVITFPYRYTDSYLLEALIASIIICKYGSIIILSDLKPEVLFNLLIERMNIYTDPQKPLVVEEGIYPINGPDENALVAITCNFALTYFIVSGEIEASRVPTWLLVQDTEGLSVLTAWAAGKFGADTIAPFVKRCGIQEKVKHRKLIIPGYLAGIKGELEEELPDWEIIVGPREASGIPTFFKKIYEELKSNGKEKISKEEKVKKEEKIFEKVAIIKEEKTIIKEEEKLEKGGEGFYKVVCIAENINIMSKKIGKAIKERIAQPIQQMAKDAVKLGADYLDLNIGPAKKDALELAPWIVRIVEEVVDIPISLDTTNPSAMIAGIKASK</sequence>
<reference evidence="7 8" key="1">
    <citation type="submission" date="2018-01" db="EMBL/GenBank/DDBJ databases">
        <title>Metagenomic assembled genomes from two thermal pools in the Uzon Caldera, Kamchatka, Russia.</title>
        <authorList>
            <person name="Wilkins L."/>
            <person name="Ettinger C."/>
        </authorList>
    </citation>
    <scope>NUCLEOTIDE SEQUENCE [LARGE SCALE GENOMIC DNA]</scope>
    <source>
        <strain evidence="7">ARK-04</strain>
    </source>
</reference>
<dbReference type="GO" id="GO:0051539">
    <property type="term" value="F:4 iron, 4 sulfur cluster binding"/>
    <property type="evidence" value="ECO:0007669"/>
    <property type="project" value="UniProtKB-KW"/>
</dbReference>
<evidence type="ECO:0000313" key="8">
    <source>
        <dbReference type="Proteomes" id="UP000235619"/>
    </source>
</evidence>
<keyword evidence="1" id="KW-0004">4Fe-4S</keyword>
<dbReference type="EMBL" id="PNJD01000178">
    <property type="protein sequence ID" value="PMP97472.1"/>
    <property type="molecule type" value="Genomic_DNA"/>
</dbReference>
<proteinExistence type="predicted"/>
<feature type="domain" description="Pterin-binding" evidence="5">
    <location>
        <begin position="500"/>
        <end position="589"/>
    </location>
</feature>
<dbReference type="Pfam" id="PF03599">
    <property type="entry name" value="CdhD"/>
    <property type="match status" value="1"/>
</dbReference>
<keyword evidence="3" id="KW-0408">Iron</keyword>
<evidence type="ECO:0000256" key="2">
    <source>
        <dbReference type="ARBA" id="ARBA00022723"/>
    </source>
</evidence>
<keyword evidence="4" id="KW-0411">Iron-sulfur</keyword>
<dbReference type="GO" id="GO:0046872">
    <property type="term" value="F:metal ion binding"/>
    <property type="evidence" value="ECO:0007669"/>
    <property type="project" value="UniProtKB-KW"/>
</dbReference>
<protein>
    <recommendedName>
        <fullName evidence="9">Acetyl-CoA decarbonylase/synthase complex subunit gamma</fullName>
    </recommendedName>
</protein>
<evidence type="ECO:0000313" key="7">
    <source>
        <dbReference type="EMBL" id="PMP97472.1"/>
    </source>
</evidence>
<dbReference type="Gene3D" id="3.20.20.20">
    <property type="entry name" value="Dihydropteroate synthase-like"/>
    <property type="match status" value="2"/>
</dbReference>
<evidence type="ECO:0000256" key="3">
    <source>
        <dbReference type="ARBA" id="ARBA00023004"/>
    </source>
</evidence>
<gene>
    <name evidence="7" type="ORF">C0169_02980</name>
</gene>
<evidence type="ECO:0000259" key="6">
    <source>
        <dbReference type="PROSITE" id="PS51656"/>
    </source>
</evidence>
<dbReference type="InterPro" id="IPR011005">
    <property type="entry name" value="Dihydropteroate_synth-like_sf"/>
</dbReference>
<feature type="non-terminal residue" evidence="7">
    <location>
        <position position="589"/>
    </location>
</feature>
<comment type="caution">
    <text evidence="7">The sequence shown here is derived from an EMBL/GenBank/DDBJ whole genome shotgun (WGS) entry which is preliminary data.</text>
</comment>
<evidence type="ECO:0000259" key="5">
    <source>
        <dbReference type="PROSITE" id="PS50972"/>
    </source>
</evidence>
<dbReference type="PANTHER" id="PTHR36214:SF3">
    <property type="entry name" value="ACETYL-COA DECARBONYLASE_SYNTHASE COMPLEX SUBUNIT GAMMA"/>
    <property type="match status" value="1"/>
</dbReference>